<accession>A0ACC1CFG9</accession>
<gene>
    <name evidence="1" type="ORF">K1T71_014252</name>
</gene>
<name>A0ACC1CFG9_9NEOP</name>
<proteinExistence type="predicted"/>
<dbReference type="Proteomes" id="UP000824533">
    <property type="component" value="Linkage Group LG28"/>
</dbReference>
<keyword evidence="2" id="KW-1185">Reference proteome</keyword>
<organism evidence="1 2">
    <name type="scientific">Dendrolimus kikuchii</name>
    <dbReference type="NCBI Taxonomy" id="765133"/>
    <lineage>
        <taxon>Eukaryota</taxon>
        <taxon>Metazoa</taxon>
        <taxon>Ecdysozoa</taxon>
        <taxon>Arthropoda</taxon>
        <taxon>Hexapoda</taxon>
        <taxon>Insecta</taxon>
        <taxon>Pterygota</taxon>
        <taxon>Neoptera</taxon>
        <taxon>Endopterygota</taxon>
        <taxon>Lepidoptera</taxon>
        <taxon>Glossata</taxon>
        <taxon>Ditrysia</taxon>
        <taxon>Bombycoidea</taxon>
        <taxon>Lasiocampidae</taxon>
        <taxon>Dendrolimus</taxon>
    </lineage>
</organism>
<sequence length="286" mass="30451">MTWVNFLTLAALVLEVHSQKCGCGVPSQNIQGLQVNSALSPGYPCNQPSSQICQQPYLSQQPILSPQPITQTVCQTQPVITTLQSTCQSSPVVTATPVIATTIIDNTVSNALANAIQLLIVSNLIEKTMNCKCISPDIASILEYVTSDDDDCCDTDLPNICQCEPISYNYPITDVCQTFAPVVTNIAAPFQTIAPTVTNFAAPCQTLTSFAAPCQTLTSVQNCADLLNPLPQGPVAAEVYFPAAIPAQLTCNFGYTPANVPCVSVNVEPLQIFDTPAPNILNGFCF</sequence>
<evidence type="ECO:0000313" key="2">
    <source>
        <dbReference type="Proteomes" id="UP000824533"/>
    </source>
</evidence>
<evidence type="ECO:0000313" key="1">
    <source>
        <dbReference type="EMBL" id="KAJ0170324.1"/>
    </source>
</evidence>
<dbReference type="EMBL" id="CM034414">
    <property type="protein sequence ID" value="KAJ0170324.1"/>
    <property type="molecule type" value="Genomic_DNA"/>
</dbReference>
<reference evidence="1 2" key="1">
    <citation type="journal article" date="2021" name="Front. Genet.">
        <title>Chromosome-Level Genome Assembly Reveals Significant Gene Expansion in the Toll and IMD Signaling Pathways of Dendrolimus kikuchii.</title>
        <authorList>
            <person name="Zhou J."/>
            <person name="Wu P."/>
            <person name="Xiong Z."/>
            <person name="Liu N."/>
            <person name="Zhao N."/>
            <person name="Ji M."/>
            <person name="Qiu Y."/>
            <person name="Yang B."/>
        </authorList>
    </citation>
    <scope>NUCLEOTIDE SEQUENCE [LARGE SCALE GENOMIC DNA]</scope>
    <source>
        <strain evidence="1">Ann1</strain>
    </source>
</reference>
<comment type="caution">
    <text evidence="1">The sequence shown here is derived from an EMBL/GenBank/DDBJ whole genome shotgun (WGS) entry which is preliminary data.</text>
</comment>
<protein>
    <submittedName>
        <fullName evidence="1">Uncharacterized protein</fullName>
    </submittedName>
</protein>